<evidence type="ECO:0000256" key="5">
    <source>
        <dbReference type="ARBA" id="ARBA00023237"/>
    </source>
</evidence>
<evidence type="ECO:0000256" key="1">
    <source>
        <dbReference type="ARBA" id="ARBA00004459"/>
    </source>
</evidence>
<dbReference type="Proteomes" id="UP000664405">
    <property type="component" value="Unassembled WGS sequence"/>
</dbReference>
<proteinExistence type="predicted"/>
<gene>
    <name evidence="8" type="ORF">JF547_04570</name>
</gene>
<dbReference type="InterPro" id="IPR032831">
    <property type="entry name" value="LptM_cons"/>
</dbReference>
<dbReference type="NCBIfam" id="NF047847">
    <property type="entry name" value="SS_mature_LptM"/>
    <property type="match status" value="1"/>
</dbReference>
<comment type="caution">
    <text evidence="8">The sequence shown here is derived from an EMBL/GenBank/DDBJ whole genome shotgun (WGS) entry which is preliminary data.</text>
</comment>
<dbReference type="EMBL" id="JAEKJW010000001">
    <property type="protein sequence ID" value="MBN8195736.1"/>
    <property type="molecule type" value="Genomic_DNA"/>
</dbReference>
<keyword evidence="3" id="KW-0472">Membrane</keyword>
<organism evidence="8 9">
    <name type="scientific">Thalassospira povalilytica</name>
    <dbReference type="NCBI Taxonomy" id="732237"/>
    <lineage>
        <taxon>Bacteria</taxon>
        <taxon>Pseudomonadati</taxon>
        <taxon>Pseudomonadota</taxon>
        <taxon>Alphaproteobacteria</taxon>
        <taxon>Rhodospirillales</taxon>
        <taxon>Thalassospiraceae</taxon>
        <taxon>Thalassospira</taxon>
    </lineage>
</organism>
<feature type="region of interest" description="Disordered" evidence="7">
    <location>
        <begin position="29"/>
        <end position="48"/>
    </location>
</feature>
<sequence>MTPALLKRGTVITLAIMLGLSVAACGKKGPLEPPTDKGYEYPRDYPAQ</sequence>
<name>A0A8I1M5V3_9PROT</name>
<comment type="subcellular location">
    <subcellularLocation>
        <location evidence="1">Cell outer membrane</location>
        <topology evidence="1">Lipid-anchor</topology>
    </subcellularLocation>
</comment>
<feature type="compositionally biased region" description="Basic and acidic residues" evidence="7">
    <location>
        <begin position="34"/>
        <end position="48"/>
    </location>
</feature>
<evidence type="ECO:0000256" key="2">
    <source>
        <dbReference type="ARBA" id="ARBA00022729"/>
    </source>
</evidence>
<reference evidence="8" key="1">
    <citation type="submission" date="2020-12" db="EMBL/GenBank/DDBJ databases">
        <title>Oil enriched cultivation method for isolating marine PHA-producing bacteria.</title>
        <authorList>
            <person name="Zheng W."/>
            <person name="Yu S."/>
            <person name="Huang Y."/>
        </authorList>
    </citation>
    <scope>NUCLEOTIDE SEQUENCE</scope>
    <source>
        <strain evidence="8">SY-2-3</strain>
    </source>
</reference>
<evidence type="ECO:0000313" key="8">
    <source>
        <dbReference type="EMBL" id="MBN8195736.1"/>
    </source>
</evidence>
<accession>A0A8I1M5V3</accession>
<evidence type="ECO:0000256" key="6">
    <source>
        <dbReference type="ARBA" id="ARBA00023288"/>
    </source>
</evidence>
<keyword evidence="2" id="KW-0732">Signal</keyword>
<dbReference type="RefSeq" id="WP_170310066.1">
    <property type="nucleotide sequence ID" value="NZ_JAEKJW010000001.1"/>
</dbReference>
<protein>
    <recommendedName>
        <fullName evidence="10">Lipoprotein</fullName>
    </recommendedName>
</protein>
<keyword evidence="5" id="KW-0998">Cell outer membrane</keyword>
<dbReference type="GO" id="GO:0009279">
    <property type="term" value="C:cell outer membrane"/>
    <property type="evidence" value="ECO:0007669"/>
    <property type="project" value="UniProtKB-SubCell"/>
</dbReference>
<dbReference type="AlphaFoldDB" id="A0A8I1M5V3"/>
<evidence type="ECO:0000256" key="7">
    <source>
        <dbReference type="SAM" id="MobiDB-lite"/>
    </source>
</evidence>
<dbReference type="PROSITE" id="PS51257">
    <property type="entry name" value="PROKAR_LIPOPROTEIN"/>
    <property type="match status" value="1"/>
</dbReference>
<evidence type="ECO:0008006" key="10">
    <source>
        <dbReference type="Google" id="ProtNLM"/>
    </source>
</evidence>
<evidence type="ECO:0000313" key="9">
    <source>
        <dbReference type="Proteomes" id="UP000664405"/>
    </source>
</evidence>
<evidence type="ECO:0000256" key="4">
    <source>
        <dbReference type="ARBA" id="ARBA00023139"/>
    </source>
</evidence>
<keyword evidence="6" id="KW-0449">Lipoprotein</keyword>
<keyword evidence="4" id="KW-0564">Palmitate</keyword>
<evidence type="ECO:0000256" key="3">
    <source>
        <dbReference type="ARBA" id="ARBA00023136"/>
    </source>
</evidence>